<keyword evidence="3" id="KW-1185">Reference proteome</keyword>
<dbReference type="Pfam" id="PF09696">
    <property type="entry name" value="Ctf8"/>
    <property type="match status" value="1"/>
</dbReference>
<evidence type="ECO:0000313" key="2">
    <source>
        <dbReference type="EMBL" id="KAL0476573.1"/>
    </source>
</evidence>
<comment type="caution">
    <text evidence="2">The sequence shown here is derived from an EMBL/GenBank/DDBJ whole genome shotgun (WGS) entry which is preliminary data.</text>
</comment>
<name>A0AAW2YHW8_9EUKA</name>
<dbReference type="GO" id="GO:0031390">
    <property type="term" value="C:Ctf18 RFC-like complex"/>
    <property type="evidence" value="ECO:0007669"/>
    <property type="project" value="InterPro"/>
</dbReference>
<protein>
    <submittedName>
        <fullName evidence="2">Uncharacterized protein</fullName>
    </submittedName>
</protein>
<sequence length="172" mass="19587">MTEIKIEKQTAFTDGQLNYWQILEMQGKLEPRTEDGKLDNVVLGQLTVSTKSEKDKQIRAELVIGKQRCEGKQVQLKKPYVVLKKKQSSEGGDTEYEIIAVVKDKYLFRHRPTPLSPSQQSPTSSPKKRSDNVREVIPLTPQKTPPKDNLEKLSPAKPVKLAFEQLFSPKKK</sequence>
<dbReference type="InterPro" id="IPR018607">
    <property type="entry name" value="Ctf8"/>
</dbReference>
<dbReference type="Proteomes" id="UP001431209">
    <property type="component" value="Unassembled WGS sequence"/>
</dbReference>
<dbReference type="EMBL" id="JAOPGA020000059">
    <property type="protein sequence ID" value="KAL0476573.1"/>
    <property type="molecule type" value="Genomic_DNA"/>
</dbReference>
<gene>
    <name evidence="2" type="ORF">AKO1_006075</name>
</gene>
<dbReference type="PANTHER" id="PTHR47475">
    <property type="entry name" value="CHROMOSOME TRANSMISSION FIDELITY PROTEIN 8"/>
    <property type="match status" value="1"/>
</dbReference>
<evidence type="ECO:0000313" key="3">
    <source>
        <dbReference type="Proteomes" id="UP001431209"/>
    </source>
</evidence>
<dbReference type="GO" id="GO:0007064">
    <property type="term" value="P:mitotic sister chromatid cohesion"/>
    <property type="evidence" value="ECO:0007669"/>
    <property type="project" value="InterPro"/>
</dbReference>
<evidence type="ECO:0000256" key="1">
    <source>
        <dbReference type="SAM" id="MobiDB-lite"/>
    </source>
</evidence>
<feature type="region of interest" description="Disordered" evidence="1">
    <location>
        <begin position="110"/>
        <end position="156"/>
    </location>
</feature>
<dbReference type="PANTHER" id="PTHR47475:SF2">
    <property type="entry name" value="CHROMOSOME TRANSMISSION FIDELITY PROTEIN 8"/>
    <property type="match status" value="1"/>
</dbReference>
<proteinExistence type="predicted"/>
<organism evidence="2 3">
    <name type="scientific">Acrasis kona</name>
    <dbReference type="NCBI Taxonomy" id="1008807"/>
    <lineage>
        <taxon>Eukaryota</taxon>
        <taxon>Discoba</taxon>
        <taxon>Heterolobosea</taxon>
        <taxon>Tetramitia</taxon>
        <taxon>Eutetramitia</taxon>
        <taxon>Acrasidae</taxon>
        <taxon>Acrasis</taxon>
    </lineage>
</organism>
<reference evidence="2 3" key="1">
    <citation type="submission" date="2024-03" db="EMBL/GenBank/DDBJ databases">
        <title>The Acrasis kona genome and developmental transcriptomes reveal deep origins of eukaryotic multicellular pathways.</title>
        <authorList>
            <person name="Sheikh S."/>
            <person name="Fu C.-J."/>
            <person name="Brown M.W."/>
            <person name="Baldauf S.L."/>
        </authorList>
    </citation>
    <scope>NUCLEOTIDE SEQUENCE [LARGE SCALE GENOMIC DNA]</scope>
    <source>
        <strain evidence="2 3">ATCC MYA-3509</strain>
    </source>
</reference>
<feature type="compositionally biased region" description="Low complexity" evidence="1">
    <location>
        <begin position="116"/>
        <end position="125"/>
    </location>
</feature>
<dbReference type="AlphaFoldDB" id="A0AAW2YHW8"/>
<accession>A0AAW2YHW8</accession>